<comment type="caution">
    <text evidence="8">The sequence shown here is derived from an EMBL/GenBank/DDBJ whole genome shotgun (WGS) entry which is preliminary data.</text>
</comment>
<reference evidence="8 9" key="1">
    <citation type="submission" date="2018-11" db="EMBL/GenBank/DDBJ databases">
        <authorList>
            <person name="Ye M.-Q."/>
            <person name="Du Z.-J."/>
        </authorList>
    </citation>
    <scope>NUCLEOTIDE SEQUENCE [LARGE SCALE GENOMIC DNA]</scope>
    <source>
        <strain evidence="8 9">U0105</strain>
    </source>
</reference>
<dbReference type="PANTHER" id="PTHR12835">
    <property type="entry name" value="BIOTIN PROTEIN LIGASE"/>
    <property type="match status" value="1"/>
</dbReference>
<keyword evidence="1 6" id="KW-0436">Ligase</keyword>
<dbReference type="InterPro" id="IPR013196">
    <property type="entry name" value="HTH_11"/>
</dbReference>
<sequence length="323" mass="35130">MKKQERLERIIKILAPGDFVSGEELASEFEVSRASIATDIRKLASWGADIFSVKGRGYKLAHAFTPLDKDKIEAAFTSATLAPIRIHTCLESTNASMKSAHDWQQGEVLLADIQTHGRGRRGRDWVAPVGSGLTFSMFWRFDQGHQSLTGLSLVVGVAICRALHRLGVVDVGVKWPNDIYSGMSKLGGVLVELEGQLGSSAACIIGVGLNINLENQNLYVDQPVIDIASILNEEPDRNKFAGVIVSTMWETLQEFEAKGFSAFQQEWQSYDVFQGKRIALSMGERQVVGTGNGVDKSGALLLATDSGVESFHGGEVSLRGFAE</sequence>
<dbReference type="SUPFAM" id="SSF55681">
    <property type="entry name" value="Class II aaRS and biotin synthetases"/>
    <property type="match status" value="1"/>
</dbReference>
<keyword evidence="2 6" id="KW-0547">Nucleotide-binding</keyword>
<comment type="catalytic activity">
    <reaction evidence="5 6">
        <text>biotin + L-lysyl-[protein] + ATP = N(6)-biotinyl-L-lysyl-[protein] + AMP + diphosphate + H(+)</text>
        <dbReference type="Rhea" id="RHEA:11756"/>
        <dbReference type="Rhea" id="RHEA-COMP:9752"/>
        <dbReference type="Rhea" id="RHEA-COMP:10505"/>
        <dbReference type="ChEBI" id="CHEBI:15378"/>
        <dbReference type="ChEBI" id="CHEBI:29969"/>
        <dbReference type="ChEBI" id="CHEBI:30616"/>
        <dbReference type="ChEBI" id="CHEBI:33019"/>
        <dbReference type="ChEBI" id="CHEBI:57586"/>
        <dbReference type="ChEBI" id="CHEBI:83144"/>
        <dbReference type="ChEBI" id="CHEBI:456215"/>
        <dbReference type="EC" id="6.3.4.15"/>
    </reaction>
</comment>
<dbReference type="GO" id="GO:0005737">
    <property type="term" value="C:cytoplasm"/>
    <property type="evidence" value="ECO:0007669"/>
    <property type="project" value="TreeGrafter"/>
</dbReference>
<dbReference type="EC" id="6.3.4.15" evidence="6"/>
<keyword evidence="6" id="KW-0678">Repressor</keyword>
<evidence type="ECO:0000313" key="8">
    <source>
        <dbReference type="EMBL" id="RPJ67859.1"/>
    </source>
</evidence>
<keyword evidence="6" id="KW-0805">Transcription regulation</keyword>
<dbReference type="InterPro" id="IPR030855">
    <property type="entry name" value="Bifunct_BirA"/>
</dbReference>
<evidence type="ECO:0000259" key="7">
    <source>
        <dbReference type="PROSITE" id="PS51733"/>
    </source>
</evidence>
<feature type="binding site" evidence="6">
    <location>
        <begin position="118"/>
        <end position="120"/>
    </location>
    <ligand>
        <name>biotin</name>
        <dbReference type="ChEBI" id="CHEBI:57586"/>
    </ligand>
</feature>
<dbReference type="GO" id="GO:0005524">
    <property type="term" value="F:ATP binding"/>
    <property type="evidence" value="ECO:0007669"/>
    <property type="project" value="UniProtKB-UniRule"/>
</dbReference>
<dbReference type="AlphaFoldDB" id="A0A3N5Y9E5"/>
<dbReference type="GO" id="GO:0004077">
    <property type="term" value="F:biotin--[biotin carboxyl-carrier protein] ligase activity"/>
    <property type="evidence" value="ECO:0007669"/>
    <property type="project" value="UniProtKB-UniRule"/>
</dbReference>
<evidence type="ECO:0000256" key="5">
    <source>
        <dbReference type="ARBA" id="ARBA00047846"/>
    </source>
</evidence>
<evidence type="ECO:0000256" key="1">
    <source>
        <dbReference type="ARBA" id="ARBA00022598"/>
    </source>
</evidence>
<evidence type="ECO:0000313" key="9">
    <source>
        <dbReference type="Proteomes" id="UP000275281"/>
    </source>
</evidence>
<evidence type="ECO:0000256" key="4">
    <source>
        <dbReference type="ARBA" id="ARBA00023267"/>
    </source>
</evidence>
<keyword evidence="9" id="KW-1185">Reference proteome</keyword>
<dbReference type="InterPro" id="IPR004408">
    <property type="entry name" value="Biotin_CoA_COase_ligase"/>
</dbReference>
<name>A0A3N5Y9E5_9ALTE</name>
<feature type="binding site" evidence="6">
    <location>
        <begin position="92"/>
        <end position="94"/>
    </location>
    <ligand>
        <name>biotin</name>
        <dbReference type="ChEBI" id="CHEBI:57586"/>
    </ligand>
</feature>
<keyword evidence="3 6" id="KW-0067">ATP-binding</keyword>
<comment type="function">
    <text evidence="6">Acts both as a biotin--[acetyl-CoA-carboxylase] ligase and a biotin-operon repressor. In the presence of ATP, BirA activates biotin to form the BirA-biotinyl-5'-adenylate (BirA-bio-5'-AMP or holoBirA) complex. HoloBirA can either transfer the biotinyl moiety to the biotin carboxyl carrier protein (BCCP) subunit of acetyl-CoA carboxylase, or bind to the biotin operator site and inhibit transcription of the operon.</text>
</comment>
<evidence type="ECO:0000256" key="3">
    <source>
        <dbReference type="ARBA" id="ARBA00022840"/>
    </source>
</evidence>
<dbReference type="Gene3D" id="1.10.10.10">
    <property type="entry name" value="Winged helix-like DNA-binding domain superfamily/Winged helix DNA-binding domain"/>
    <property type="match status" value="1"/>
</dbReference>
<dbReference type="SUPFAM" id="SSF50037">
    <property type="entry name" value="C-terminal domain of transcriptional repressors"/>
    <property type="match status" value="1"/>
</dbReference>
<protein>
    <recommendedName>
        <fullName evidence="6">Bifunctional ligase/repressor BirA</fullName>
    </recommendedName>
    <alternativeName>
        <fullName evidence="6">Biotin operon repressor</fullName>
    </alternativeName>
    <alternativeName>
        <fullName evidence="6">Biotin--[acetyl-CoA-carboxylase] ligase</fullName>
        <ecNumber evidence="6">6.3.4.15</ecNumber>
    </alternativeName>
    <alternativeName>
        <fullName evidence="6">Biotin--protein ligase</fullName>
    </alternativeName>
    <alternativeName>
        <fullName evidence="6">Biotin-[acetyl-CoA carboxylase] synthetase</fullName>
    </alternativeName>
</protein>
<dbReference type="EMBL" id="RPOK01000001">
    <property type="protein sequence ID" value="RPJ67859.1"/>
    <property type="molecule type" value="Genomic_DNA"/>
</dbReference>
<dbReference type="GO" id="GO:0006355">
    <property type="term" value="P:regulation of DNA-templated transcription"/>
    <property type="evidence" value="ECO:0007669"/>
    <property type="project" value="UniProtKB-UniRule"/>
</dbReference>
<keyword evidence="4 6" id="KW-0092">Biotin</keyword>
<dbReference type="InterPro" id="IPR003142">
    <property type="entry name" value="BPL_C"/>
</dbReference>
<dbReference type="Proteomes" id="UP000275281">
    <property type="component" value="Unassembled WGS sequence"/>
</dbReference>
<dbReference type="HAMAP" id="MF_00978">
    <property type="entry name" value="Bifunct_BirA"/>
    <property type="match status" value="1"/>
</dbReference>
<keyword evidence="6" id="KW-0804">Transcription</keyword>
<keyword evidence="6" id="KW-0238">DNA-binding</keyword>
<dbReference type="RefSeq" id="WP_124025862.1">
    <property type="nucleotide sequence ID" value="NZ_JBHRSN010000005.1"/>
</dbReference>
<dbReference type="InterPro" id="IPR045864">
    <property type="entry name" value="aa-tRNA-synth_II/BPL/LPL"/>
</dbReference>
<proteinExistence type="inferred from homology"/>
<dbReference type="PROSITE" id="PS51733">
    <property type="entry name" value="BPL_LPL_CATALYTIC"/>
    <property type="match status" value="1"/>
</dbReference>
<dbReference type="InterPro" id="IPR004143">
    <property type="entry name" value="BPL_LPL_catalytic"/>
</dbReference>
<accession>A0A3N5Y9E5</accession>
<dbReference type="InterPro" id="IPR008988">
    <property type="entry name" value="Transcriptional_repressor_C"/>
</dbReference>
<dbReference type="Gene3D" id="2.30.30.100">
    <property type="match status" value="1"/>
</dbReference>
<organism evidence="8 9">
    <name type="scientific">Alteromonas sediminis</name>
    <dbReference type="NCBI Taxonomy" id="2259342"/>
    <lineage>
        <taxon>Bacteria</taxon>
        <taxon>Pseudomonadati</taxon>
        <taxon>Pseudomonadota</taxon>
        <taxon>Gammaproteobacteria</taxon>
        <taxon>Alteromonadales</taxon>
        <taxon>Alteromonadaceae</taxon>
        <taxon>Alteromonas/Salinimonas group</taxon>
        <taxon>Alteromonas</taxon>
    </lineage>
</organism>
<evidence type="ECO:0000256" key="2">
    <source>
        <dbReference type="ARBA" id="ARBA00022741"/>
    </source>
</evidence>
<dbReference type="NCBIfam" id="NF008847">
    <property type="entry name" value="PRK11886.1-2"/>
    <property type="match status" value="1"/>
</dbReference>
<gene>
    <name evidence="6 8" type="primary">birA</name>
    <name evidence="8" type="ORF">DRW07_00120</name>
</gene>
<comment type="similarity">
    <text evidence="6">Belongs to the biotin--protein ligase family.</text>
</comment>
<feature type="domain" description="BPL/LPL catalytic" evidence="7">
    <location>
        <begin position="75"/>
        <end position="256"/>
    </location>
</feature>
<dbReference type="NCBIfam" id="TIGR00121">
    <property type="entry name" value="birA_ligase"/>
    <property type="match status" value="1"/>
</dbReference>
<dbReference type="SUPFAM" id="SSF46785">
    <property type="entry name" value="Winged helix' DNA-binding domain"/>
    <property type="match status" value="1"/>
</dbReference>
<dbReference type="Pfam" id="PF08279">
    <property type="entry name" value="HTH_11"/>
    <property type="match status" value="1"/>
</dbReference>
<dbReference type="PANTHER" id="PTHR12835:SF5">
    <property type="entry name" value="BIOTIN--PROTEIN LIGASE"/>
    <property type="match status" value="1"/>
</dbReference>
<dbReference type="Gene3D" id="3.30.930.10">
    <property type="entry name" value="Bira Bifunctional Protein, Domain 2"/>
    <property type="match status" value="1"/>
</dbReference>
<feature type="DNA-binding region" description="H-T-H motif" evidence="6">
    <location>
        <begin position="22"/>
        <end position="41"/>
    </location>
</feature>
<dbReference type="Pfam" id="PF02237">
    <property type="entry name" value="BPL_C"/>
    <property type="match status" value="1"/>
</dbReference>
<dbReference type="Pfam" id="PF03099">
    <property type="entry name" value="BPL_LplA_LipB"/>
    <property type="match status" value="1"/>
</dbReference>
<dbReference type="GO" id="GO:0003677">
    <property type="term" value="F:DNA binding"/>
    <property type="evidence" value="ECO:0007669"/>
    <property type="project" value="UniProtKB-UniRule"/>
</dbReference>
<dbReference type="InterPro" id="IPR036388">
    <property type="entry name" value="WH-like_DNA-bd_sf"/>
</dbReference>
<feature type="binding site" evidence="6">
    <location>
        <position position="185"/>
    </location>
    <ligand>
        <name>biotin</name>
        <dbReference type="ChEBI" id="CHEBI:57586"/>
    </ligand>
</feature>
<dbReference type="CDD" id="cd16442">
    <property type="entry name" value="BPL"/>
    <property type="match status" value="1"/>
</dbReference>
<dbReference type="OrthoDB" id="9807064at2"/>
<feature type="binding site" evidence="6">
    <location>
        <position position="114"/>
    </location>
    <ligand>
        <name>biotin</name>
        <dbReference type="ChEBI" id="CHEBI:57586"/>
    </ligand>
</feature>
<dbReference type="InterPro" id="IPR036390">
    <property type="entry name" value="WH_DNA-bd_sf"/>
</dbReference>
<evidence type="ECO:0000256" key="6">
    <source>
        <dbReference type="HAMAP-Rule" id="MF_00978"/>
    </source>
</evidence>